<dbReference type="EMBL" id="JAMZIH010006658">
    <property type="protein sequence ID" value="KAJ1673703.1"/>
    <property type="molecule type" value="Genomic_DNA"/>
</dbReference>
<dbReference type="Proteomes" id="UP001145114">
    <property type="component" value="Unassembled WGS sequence"/>
</dbReference>
<reference evidence="1" key="1">
    <citation type="submission" date="2022-06" db="EMBL/GenBank/DDBJ databases">
        <title>Phylogenomic reconstructions and comparative analyses of Kickxellomycotina fungi.</title>
        <authorList>
            <person name="Reynolds N.K."/>
            <person name="Stajich J.E."/>
            <person name="Barry K."/>
            <person name="Grigoriev I.V."/>
            <person name="Crous P."/>
            <person name="Smith M.E."/>
        </authorList>
    </citation>
    <scope>NUCLEOTIDE SEQUENCE</scope>
    <source>
        <strain evidence="1">RSA 2271</strain>
    </source>
</reference>
<proteinExistence type="predicted"/>
<name>A0ACC1HF20_9FUNG</name>
<sequence>HLRRHQLTHTREKPYQCTWPSCGRRFNRQDNLLTHKRRHRDPPSIPVTSILALLNSGPSGDLPQNAPAASEPGKRAPKTSVSSRSRNKELKPFSCSQCGLRFGRLEHVRRHQLVHSKERPFECTICHKTFARNDNMLQH</sequence>
<feature type="non-terminal residue" evidence="1">
    <location>
        <position position="139"/>
    </location>
</feature>
<organism evidence="1 2">
    <name type="scientific">Spiromyces aspiralis</name>
    <dbReference type="NCBI Taxonomy" id="68401"/>
    <lineage>
        <taxon>Eukaryota</taxon>
        <taxon>Fungi</taxon>
        <taxon>Fungi incertae sedis</taxon>
        <taxon>Zoopagomycota</taxon>
        <taxon>Kickxellomycotina</taxon>
        <taxon>Kickxellomycetes</taxon>
        <taxon>Kickxellales</taxon>
        <taxon>Kickxellaceae</taxon>
        <taxon>Spiromyces</taxon>
    </lineage>
</organism>
<evidence type="ECO:0000313" key="1">
    <source>
        <dbReference type="EMBL" id="KAJ1673703.1"/>
    </source>
</evidence>
<accession>A0ACC1HF20</accession>
<evidence type="ECO:0000313" key="2">
    <source>
        <dbReference type="Proteomes" id="UP001145114"/>
    </source>
</evidence>
<protein>
    <submittedName>
        <fullName evidence="1">Uncharacterized protein</fullName>
    </submittedName>
</protein>
<feature type="non-terminal residue" evidence="1">
    <location>
        <position position="1"/>
    </location>
</feature>
<comment type="caution">
    <text evidence="1">The sequence shown here is derived from an EMBL/GenBank/DDBJ whole genome shotgun (WGS) entry which is preliminary data.</text>
</comment>
<keyword evidence="2" id="KW-1185">Reference proteome</keyword>
<gene>
    <name evidence="1" type="ORF">EV182_004723</name>
</gene>